<reference evidence="2 3" key="1">
    <citation type="submission" date="2019-05" db="EMBL/GenBank/DDBJ databases">
        <title>The metagenome of a microbial culture collection derived from dairy environment covers the genomic content of the human microbiome.</title>
        <authorList>
            <person name="Roder T."/>
            <person name="Wuthrich D."/>
            <person name="Sattari Z."/>
            <person name="Von Ah U."/>
            <person name="Bar C."/>
            <person name="Ronchi F."/>
            <person name="Macpherson A.J."/>
            <person name="Ganal-Vonarburg S.C."/>
            <person name="Bruggmann R."/>
            <person name="Vergeres G."/>
        </authorList>
    </citation>
    <scope>NUCLEOTIDE SEQUENCE [LARGE SCALE GENOMIC DNA]</scope>
    <source>
        <strain evidence="2 3">FAM 24227</strain>
    </source>
</reference>
<proteinExistence type="predicted"/>
<keyword evidence="1" id="KW-0472">Membrane</keyword>
<name>A0A5R9DWB9_9LACT</name>
<accession>A0A5R9DWB9</accession>
<evidence type="ECO:0000256" key="1">
    <source>
        <dbReference type="SAM" id="Phobius"/>
    </source>
</evidence>
<feature type="transmembrane region" description="Helical" evidence="1">
    <location>
        <begin position="122"/>
        <end position="139"/>
    </location>
</feature>
<comment type="caution">
    <text evidence="2">The sequence shown here is derived from an EMBL/GenBank/DDBJ whole genome shotgun (WGS) entry which is preliminary data.</text>
</comment>
<sequence length="281" mass="31014">MEKNEKNDNQSWLLRFVKGMFVGSGFIVPGVSGGALAAIFGIYERIINFLANITKNFKENVRFFLPVGIGALVGIAILSWGISYLLGSFEVIITWFFIGAIVGTAPALWAEAGKEGRDRKDYIIMIIAFVFGIILLGFGNQLFNGAVQPSFIAWMVCGALIALGILIPGMSPSNFILYMDLYQAMADGFKTFDLVIIIPIGIGGLITILLLARVIEKIFSTNYSEFFHFIVGIVLASTIMIVPLGSKYAGFSFLEFLMCFVLFTLGALLGWWMSQLENRYK</sequence>
<feature type="transmembrane region" description="Helical" evidence="1">
    <location>
        <begin position="253"/>
        <end position="273"/>
    </location>
</feature>
<dbReference type="EMBL" id="VBSP01000059">
    <property type="protein sequence ID" value="TLQ39121.1"/>
    <property type="molecule type" value="Genomic_DNA"/>
</dbReference>
<dbReference type="RefSeq" id="WP_138405435.1">
    <property type="nucleotide sequence ID" value="NZ_VBSP01000059.1"/>
</dbReference>
<feature type="transmembrane region" description="Helical" evidence="1">
    <location>
        <begin position="226"/>
        <end position="246"/>
    </location>
</feature>
<evidence type="ECO:0000313" key="3">
    <source>
        <dbReference type="Proteomes" id="UP000306420"/>
    </source>
</evidence>
<dbReference type="Pfam" id="PF04018">
    <property type="entry name" value="VCA0040-like"/>
    <property type="match status" value="1"/>
</dbReference>
<dbReference type="OrthoDB" id="9793746at2"/>
<organism evidence="2 3">
    <name type="scientific">Ruoffia tabacinasalis</name>
    <dbReference type="NCBI Taxonomy" id="87458"/>
    <lineage>
        <taxon>Bacteria</taxon>
        <taxon>Bacillati</taxon>
        <taxon>Bacillota</taxon>
        <taxon>Bacilli</taxon>
        <taxon>Lactobacillales</taxon>
        <taxon>Aerococcaceae</taxon>
        <taxon>Ruoffia</taxon>
    </lineage>
</organism>
<feature type="transmembrane region" description="Helical" evidence="1">
    <location>
        <begin position="92"/>
        <end position="110"/>
    </location>
</feature>
<gene>
    <name evidence="2" type="ORF">FEZ33_11040</name>
</gene>
<feature type="transmembrane region" description="Helical" evidence="1">
    <location>
        <begin position="20"/>
        <end position="43"/>
    </location>
</feature>
<dbReference type="PANTHER" id="PTHR37308:SF1">
    <property type="entry name" value="POLYPRENYL-PHOSPHATE TRANSPORTER"/>
    <property type="match status" value="1"/>
</dbReference>
<keyword evidence="1" id="KW-0812">Transmembrane</keyword>
<dbReference type="Proteomes" id="UP000306420">
    <property type="component" value="Unassembled WGS sequence"/>
</dbReference>
<dbReference type="PANTHER" id="PTHR37308">
    <property type="entry name" value="INTEGRAL MEMBRANE PROTEIN"/>
    <property type="match status" value="1"/>
</dbReference>
<dbReference type="InterPro" id="IPR007163">
    <property type="entry name" value="VCA0040-like"/>
</dbReference>
<feature type="transmembrane region" description="Helical" evidence="1">
    <location>
        <begin position="191"/>
        <end position="214"/>
    </location>
</feature>
<protein>
    <submittedName>
        <fullName evidence="2">DUF368 domain-containing protein</fullName>
    </submittedName>
</protein>
<feature type="transmembrane region" description="Helical" evidence="1">
    <location>
        <begin position="151"/>
        <end position="170"/>
    </location>
</feature>
<feature type="transmembrane region" description="Helical" evidence="1">
    <location>
        <begin position="63"/>
        <end position="86"/>
    </location>
</feature>
<dbReference type="AlphaFoldDB" id="A0A5R9DWB9"/>
<evidence type="ECO:0000313" key="2">
    <source>
        <dbReference type="EMBL" id="TLQ39121.1"/>
    </source>
</evidence>
<keyword evidence="1" id="KW-1133">Transmembrane helix</keyword>